<dbReference type="EMBL" id="RHHN01000035">
    <property type="protein sequence ID" value="RNB55364.1"/>
    <property type="molecule type" value="Genomic_DNA"/>
</dbReference>
<dbReference type="AlphaFoldDB" id="A0A3M8AVX4"/>
<feature type="signal peptide" evidence="1">
    <location>
        <begin position="1"/>
        <end position="20"/>
    </location>
</feature>
<dbReference type="Proteomes" id="UP000317180">
    <property type="component" value="Unassembled WGS sequence"/>
</dbReference>
<sequence>MKRRLIFIITLILISGCSNSEVLNKEQPTQSINNVTYPADNPPVVGEAGNEKSIEEPIYQRLIKYYNSNSISEFEVTNYAKISKTIFCTINFKVDNKLHYGLVQAYPKDKRWVIQSINETPEIPDLAVVLQMSVGKELVEENETIKQSYRIYSGYINEKQVKEIRITTTDDRMYVIKIGDNQKQFLYASPREEVKAKFVALDQNGKIIYEQ</sequence>
<gene>
    <name evidence="2" type="ORF">BAG01nite_16810</name>
    <name evidence="3" type="ORF">EB820_11555</name>
</gene>
<protein>
    <submittedName>
        <fullName evidence="3">Uncharacterized protein</fullName>
    </submittedName>
</protein>
<feature type="chain" id="PRO_5039626381" evidence="1">
    <location>
        <begin position="21"/>
        <end position="211"/>
    </location>
</feature>
<dbReference type="EMBL" id="BJOD01000014">
    <property type="protein sequence ID" value="GED25579.1"/>
    <property type="molecule type" value="Genomic_DNA"/>
</dbReference>
<evidence type="ECO:0000313" key="5">
    <source>
        <dbReference type="Proteomes" id="UP000317180"/>
    </source>
</evidence>
<organism evidence="3 4">
    <name type="scientific">Brevibacillus agri</name>
    <dbReference type="NCBI Taxonomy" id="51101"/>
    <lineage>
        <taxon>Bacteria</taxon>
        <taxon>Bacillati</taxon>
        <taxon>Bacillota</taxon>
        <taxon>Bacilli</taxon>
        <taxon>Bacillales</taxon>
        <taxon>Paenibacillaceae</taxon>
        <taxon>Brevibacillus</taxon>
    </lineage>
</organism>
<dbReference type="RefSeq" id="WP_122952887.1">
    <property type="nucleotide sequence ID" value="NZ_BJOD01000014.1"/>
</dbReference>
<comment type="caution">
    <text evidence="3">The sequence shown here is derived from an EMBL/GenBank/DDBJ whole genome shotgun (WGS) entry which is preliminary data.</text>
</comment>
<dbReference type="GeneID" id="82813008"/>
<reference evidence="3 4" key="1">
    <citation type="submission" date="2018-10" db="EMBL/GenBank/DDBJ databases">
        <title>Phylogenomics of Brevibacillus.</title>
        <authorList>
            <person name="Dunlap C."/>
        </authorList>
    </citation>
    <scope>NUCLEOTIDE SEQUENCE [LARGE SCALE GENOMIC DNA]</scope>
    <source>
        <strain evidence="3 4">NRRL NRS 1219</strain>
    </source>
</reference>
<evidence type="ECO:0000313" key="3">
    <source>
        <dbReference type="EMBL" id="RNB55364.1"/>
    </source>
</evidence>
<reference evidence="2 5" key="2">
    <citation type="submission" date="2019-06" db="EMBL/GenBank/DDBJ databases">
        <title>Whole genome shotgun sequence of Brevibacillus agri NBRC 15538.</title>
        <authorList>
            <person name="Hosoyama A."/>
            <person name="Uohara A."/>
            <person name="Ohji S."/>
            <person name="Ichikawa N."/>
        </authorList>
    </citation>
    <scope>NUCLEOTIDE SEQUENCE [LARGE SCALE GENOMIC DNA]</scope>
    <source>
        <strain evidence="2 5">NBRC 15538</strain>
    </source>
</reference>
<evidence type="ECO:0000313" key="2">
    <source>
        <dbReference type="EMBL" id="GED25579.1"/>
    </source>
</evidence>
<accession>A0A3M8AVX4</accession>
<dbReference type="PROSITE" id="PS51257">
    <property type="entry name" value="PROKAR_LIPOPROTEIN"/>
    <property type="match status" value="1"/>
</dbReference>
<dbReference type="Proteomes" id="UP000276178">
    <property type="component" value="Unassembled WGS sequence"/>
</dbReference>
<evidence type="ECO:0000313" key="4">
    <source>
        <dbReference type="Proteomes" id="UP000276178"/>
    </source>
</evidence>
<name>A0A3M8AVX4_9BACL</name>
<keyword evidence="1" id="KW-0732">Signal</keyword>
<keyword evidence="5" id="KW-1185">Reference proteome</keyword>
<dbReference type="OrthoDB" id="2475435at2"/>
<proteinExistence type="predicted"/>
<evidence type="ECO:0000256" key="1">
    <source>
        <dbReference type="SAM" id="SignalP"/>
    </source>
</evidence>